<gene>
    <name evidence="8" type="ORF">E4U42_004443</name>
</gene>
<feature type="binding site" evidence="5">
    <location>
        <position position="372"/>
    </location>
    <ligand>
        <name>Zn(2+)</name>
        <dbReference type="ChEBI" id="CHEBI:29105"/>
    </ligand>
</feature>
<dbReference type="Gene3D" id="3.20.20.105">
    <property type="entry name" value="Queuine tRNA-ribosyltransferase-like"/>
    <property type="match status" value="1"/>
</dbReference>
<keyword evidence="3 5" id="KW-0479">Metal-binding</keyword>
<evidence type="ECO:0000313" key="9">
    <source>
        <dbReference type="Proteomes" id="UP000811619"/>
    </source>
</evidence>
<comment type="subcellular location">
    <subcellularLocation>
        <location evidence="5">Cytoplasm</location>
    </subcellularLocation>
</comment>
<dbReference type="InterPro" id="IPR050852">
    <property type="entry name" value="Queuine_tRNA-ribosyltrfase"/>
</dbReference>
<evidence type="ECO:0000256" key="5">
    <source>
        <dbReference type="HAMAP-Rule" id="MF_03043"/>
    </source>
</evidence>
<dbReference type="EMBL" id="SRPY01000391">
    <property type="protein sequence ID" value="KAG5925210.1"/>
    <property type="molecule type" value="Genomic_DNA"/>
</dbReference>
<feature type="binding site" evidence="5">
    <location>
        <position position="374"/>
    </location>
    <ligand>
        <name>Zn(2+)</name>
        <dbReference type="ChEBI" id="CHEBI:29105"/>
    </ligand>
</feature>
<dbReference type="GO" id="GO:0046872">
    <property type="term" value="F:metal ion binding"/>
    <property type="evidence" value="ECO:0007669"/>
    <property type="project" value="UniProtKB-KW"/>
</dbReference>
<feature type="binding site" evidence="5">
    <location>
        <position position="377"/>
    </location>
    <ligand>
        <name>Zn(2+)</name>
        <dbReference type="ChEBI" id="CHEBI:29105"/>
    </ligand>
</feature>
<comment type="cofactor">
    <cofactor evidence="5">
        <name>Zn(2+)</name>
        <dbReference type="ChEBI" id="CHEBI:29105"/>
    </cofactor>
    <text evidence="5">Binds 1 zinc ion per subunit.</text>
</comment>
<evidence type="ECO:0000256" key="4">
    <source>
        <dbReference type="ARBA" id="ARBA00022833"/>
    </source>
</evidence>
<feature type="region of interest" description="Disordered" evidence="6">
    <location>
        <begin position="434"/>
        <end position="459"/>
    </location>
</feature>
<comment type="function">
    <text evidence="5">Non-catalytic subunit of the queuine tRNA-ribosyltransferase (TGT) that catalyzes the base-exchange of a guanine (G) residue with queuine (Q) at position 34 (anticodon wobble position) in tRNAs with GU(N) anticodons (tRNA-Asp, -Asn, -His and -Tyr), resulting in the hypermodified nucleoside queuosine (7-(((4,5-cis-dihydroxy-2-cyclopenten-1-yl)amino)methyl)-7-deazaguanosine).</text>
</comment>
<evidence type="ECO:0000313" key="8">
    <source>
        <dbReference type="EMBL" id="KAG5925210.1"/>
    </source>
</evidence>
<dbReference type="InterPro" id="IPR036511">
    <property type="entry name" value="TGT-like_sf"/>
</dbReference>
<feature type="domain" description="tRNA-guanine(15) transglycosylase-like" evidence="7">
    <location>
        <begin position="35"/>
        <end position="438"/>
    </location>
</feature>
<reference evidence="8" key="1">
    <citation type="journal article" date="2020" name="bioRxiv">
        <title>Whole genome comparisons of ergot fungi reveals the divergence and evolution of species within the genus Claviceps are the result of varying mechanisms driving genome evolution and host range expansion.</title>
        <authorList>
            <person name="Wyka S.A."/>
            <person name="Mondo S.J."/>
            <person name="Liu M."/>
            <person name="Dettman J."/>
            <person name="Nalam V."/>
            <person name="Broders K.D."/>
        </authorList>
    </citation>
    <scope>NUCLEOTIDE SEQUENCE</scope>
    <source>
        <strain evidence="8">CCC 489</strain>
    </source>
</reference>
<evidence type="ECO:0000256" key="6">
    <source>
        <dbReference type="SAM" id="MobiDB-lite"/>
    </source>
</evidence>
<evidence type="ECO:0000256" key="3">
    <source>
        <dbReference type="ARBA" id="ARBA00022723"/>
    </source>
</evidence>
<feature type="binding site" evidence="5">
    <location>
        <position position="403"/>
    </location>
    <ligand>
        <name>Zn(2+)</name>
        <dbReference type="ChEBI" id="CHEBI:29105"/>
    </ligand>
</feature>
<dbReference type="GO" id="GO:0008479">
    <property type="term" value="F:tRNA-guanosine(34) queuine transglycosylase activity"/>
    <property type="evidence" value="ECO:0007669"/>
    <property type="project" value="UniProtKB-UniRule"/>
</dbReference>
<dbReference type="InterPro" id="IPR028592">
    <property type="entry name" value="QTRTD1"/>
</dbReference>
<evidence type="ECO:0000256" key="1">
    <source>
        <dbReference type="ARBA" id="ARBA00022490"/>
    </source>
</evidence>
<comment type="caution">
    <text evidence="8">The sequence shown here is derived from an EMBL/GenBank/DDBJ whole genome shotgun (WGS) entry which is preliminary data.</text>
</comment>
<sequence length="491" mass="54244">MSESEARDPLADAEMTVRNVFQVLGSAVTAAGGVARLGRLSIPGRRPIDTPNYTAMTSRGAIPHLTPDNVTKHTSLTSAYMALEDSISFDPMNMLTKMNHVVVERKEPPIYNTPQHDHLPRLHSFTALAPDRTTILAARRCPSVATPMGNGARAVTLFTSTGFASVNVAQYVAAVEKLRPDVVVPLADSLHTSTTPASKKLVKMVEHTEEWVDDFLRRFESRQRLDELGISVFAPVLPVEMPLQWEYLRHLAEDVAESLSGLAVYDANLLPHLNGYKPLVPLPKLSFDQPKSPHDLLRQVSLGVDLCALPFVNSMSDAGIALTFSFPPSPSPSPYPSPSPGEASGHAALEPLGINMWSEEHRTAVVPLQEGCECHTCTKHHRAYLKHLLNAREMLGWNLLQIHNHHVVDKFFEGIRAELSKSVGHFEESSRRFSSKYEPALPDGTGERPRARGYHFKSEAGQEKINKSVWVAGFEDRVAEEQVVRAENDNV</sequence>
<dbReference type="OrthoDB" id="27601at2759"/>
<dbReference type="GO" id="GO:0006400">
    <property type="term" value="P:tRNA modification"/>
    <property type="evidence" value="ECO:0007669"/>
    <property type="project" value="InterPro"/>
</dbReference>
<comment type="subunit">
    <text evidence="5">Heterodimer of a catalytic subunit and an accessory subunit.</text>
</comment>
<organism evidence="8 9">
    <name type="scientific">Claviceps africana</name>
    <dbReference type="NCBI Taxonomy" id="83212"/>
    <lineage>
        <taxon>Eukaryota</taxon>
        <taxon>Fungi</taxon>
        <taxon>Dikarya</taxon>
        <taxon>Ascomycota</taxon>
        <taxon>Pezizomycotina</taxon>
        <taxon>Sordariomycetes</taxon>
        <taxon>Hypocreomycetidae</taxon>
        <taxon>Hypocreales</taxon>
        <taxon>Clavicipitaceae</taxon>
        <taxon>Claviceps</taxon>
    </lineage>
</organism>
<dbReference type="GO" id="GO:0005737">
    <property type="term" value="C:cytoplasm"/>
    <property type="evidence" value="ECO:0007669"/>
    <property type="project" value="UniProtKB-SubCell"/>
</dbReference>
<keyword evidence="1 5" id="KW-0963">Cytoplasm</keyword>
<dbReference type="PANTHER" id="PTHR46064:SF1">
    <property type="entry name" value="QUEUINE TRNA-RIBOSYLTRANSFERASE ACCESSORY SUBUNIT 2"/>
    <property type="match status" value="1"/>
</dbReference>
<evidence type="ECO:0000256" key="2">
    <source>
        <dbReference type="ARBA" id="ARBA00022694"/>
    </source>
</evidence>
<dbReference type="HAMAP" id="MF_03043">
    <property type="entry name" value="QTRT2"/>
    <property type="match status" value="1"/>
</dbReference>
<protein>
    <recommendedName>
        <fullName evidence="5">Queuine tRNA-ribosyltransferase accessory subunit 2</fullName>
    </recommendedName>
    <alternativeName>
        <fullName evidence="5">Queuine tRNA-ribosyltransferase domain-containing protein 1</fullName>
    </alternativeName>
</protein>
<dbReference type="AlphaFoldDB" id="A0A8K0J5U8"/>
<keyword evidence="9" id="KW-1185">Reference proteome</keyword>
<dbReference type="SUPFAM" id="SSF51713">
    <property type="entry name" value="tRNA-guanine transglycosylase"/>
    <property type="match status" value="1"/>
</dbReference>
<comment type="similarity">
    <text evidence="5">Belongs to the queuine tRNA-ribosyltransferase family. QTRT2 subfamily.</text>
</comment>
<proteinExistence type="inferred from homology"/>
<dbReference type="NCBIfam" id="TIGR00449">
    <property type="entry name" value="tgt_general"/>
    <property type="match status" value="1"/>
</dbReference>
<keyword evidence="2 5" id="KW-0819">tRNA processing</keyword>
<dbReference type="Proteomes" id="UP000811619">
    <property type="component" value="Unassembled WGS sequence"/>
</dbReference>
<accession>A0A8K0J5U8</accession>
<feature type="compositionally biased region" description="Basic and acidic residues" evidence="6">
    <location>
        <begin position="445"/>
        <end position="459"/>
    </location>
</feature>
<name>A0A8K0J5U8_9HYPO</name>
<dbReference type="Pfam" id="PF01702">
    <property type="entry name" value="TGT"/>
    <property type="match status" value="1"/>
</dbReference>
<keyword evidence="4 5" id="KW-0862">Zinc</keyword>
<evidence type="ECO:0000259" key="7">
    <source>
        <dbReference type="Pfam" id="PF01702"/>
    </source>
</evidence>
<dbReference type="PANTHER" id="PTHR46064">
    <property type="entry name" value="QUEUINE TRNA-RIBOSYLTRANSFERASE ACCESSORY SUBUNIT 2"/>
    <property type="match status" value="1"/>
</dbReference>
<dbReference type="InterPro" id="IPR002616">
    <property type="entry name" value="tRNA_ribo_trans-like"/>
</dbReference>